<dbReference type="Proteomes" id="UP000182375">
    <property type="component" value="Unassembled WGS sequence"/>
</dbReference>
<reference evidence="2 3" key="1">
    <citation type="submission" date="2016-10" db="EMBL/GenBank/DDBJ databases">
        <authorList>
            <person name="de Groot N.N."/>
        </authorList>
    </citation>
    <scope>NUCLEOTIDE SEQUENCE [LARGE SCALE GENOMIC DNA]</scope>
    <source>
        <strain evidence="2 3">DSM 40306</strain>
    </source>
</reference>
<dbReference type="AlphaFoldDB" id="A0A1H5HQX4"/>
<dbReference type="SUPFAM" id="SSF53335">
    <property type="entry name" value="S-adenosyl-L-methionine-dependent methyltransferases"/>
    <property type="match status" value="1"/>
</dbReference>
<gene>
    <name evidence="2" type="ORF">SAMN04490357_7597</name>
</gene>
<organism evidence="2 3">
    <name type="scientific">Streptomyces misionensis</name>
    <dbReference type="NCBI Taxonomy" id="67331"/>
    <lineage>
        <taxon>Bacteria</taxon>
        <taxon>Bacillati</taxon>
        <taxon>Actinomycetota</taxon>
        <taxon>Actinomycetes</taxon>
        <taxon>Kitasatosporales</taxon>
        <taxon>Streptomycetaceae</taxon>
        <taxon>Streptomyces</taxon>
    </lineage>
</organism>
<feature type="domain" description="Methyltransferase" evidence="1">
    <location>
        <begin position="61"/>
        <end position="163"/>
    </location>
</feature>
<evidence type="ECO:0000313" key="2">
    <source>
        <dbReference type="EMBL" id="SEE30332.1"/>
    </source>
</evidence>
<accession>A0A1H5HQX4</accession>
<keyword evidence="2" id="KW-0808">Transferase</keyword>
<dbReference type="InterPro" id="IPR029063">
    <property type="entry name" value="SAM-dependent_MTases_sf"/>
</dbReference>
<dbReference type="RefSeq" id="WP_074995886.1">
    <property type="nucleotide sequence ID" value="NZ_FNTD01000004.1"/>
</dbReference>
<dbReference type="Pfam" id="PF13649">
    <property type="entry name" value="Methyltransf_25"/>
    <property type="match status" value="1"/>
</dbReference>
<dbReference type="InterPro" id="IPR041698">
    <property type="entry name" value="Methyltransf_25"/>
</dbReference>
<dbReference type="Gene3D" id="3.40.50.150">
    <property type="entry name" value="Vaccinia Virus protein VP39"/>
    <property type="match status" value="1"/>
</dbReference>
<evidence type="ECO:0000259" key="1">
    <source>
        <dbReference type="Pfam" id="PF13649"/>
    </source>
</evidence>
<evidence type="ECO:0000313" key="3">
    <source>
        <dbReference type="Proteomes" id="UP000182375"/>
    </source>
</evidence>
<dbReference type="GO" id="GO:0032259">
    <property type="term" value="P:methylation"/>
    <property type="evidence" value="ECO:0007669"/>
    <property type="project" value="UniProtKB-KW"/>
</dbReference>
<dbReference type="STRING" id="67331.SAMN04490357_7597"/>
<keyword evidence="2" id="KW-0489">Methyltransferase</keyword>
<proteinExistence type="predicted"/>
<name>A0A1H5HQX4_9ACTN</name>
<protein>
    <submittedName>
        <fullName evidence="2">Phospholipid N-methyltransferase</fullName>
    </submittedName>
</protein>
<dbReference type="EMBL" id="FNTD01000004">
    <property type="protein sequence ID" value="SEE30332.1"/>
    <property type="molecule type" value="Genomic_DNA"/>
</dbReference>
<dbReference type="GO" id="GO:0008168">
    <property type="term" value="F:methyltransferase activity"/>
    <property type="evidence" value="ECO:0007669"/>
    <property type="project" value="UniProtKB-KW"/>
</dbReference>
<dbReference type="GeneID" id="95516561"/>
<sequence>MDDWTTSHRRVLAQREADGWMFLIEAARDLRTTGAVAPSGKALAHALTEPVRSRSPRPLAVLEAGAGTGAVTRHLIPRLPRGSRLDIVEANPRFADQLRILAATHPRTTSRSADITVHQSLVEDLDTDQRYDVIVSGLPLTNFAPHTVERIMGRYLELLHPGGTLTYFAYLGTRRARTLLASQSEARRHAAVDHVMTAYQRRYATARWSVWANLPPAHVWHLQLPPLPSQPSADGQHSAAWTR</sequence>
<dbReference type="CDD" id="cd02440">
    <property type="entry name" value="AdoMet_MTases"/>
    <property type="match status" value="1"/>
</dbReference>